<dbReference type="AlphaFoldDB" id="A0A2C9VTI1"/>
<comment type="caution">
    <text evidence="2">The sequence shown here is derived from an EMBL/GenBank/DDBJ whole genome shotgun (WGS) entry which is preliminary data.</text>
</comment>
<evidence type="ECO:0000313" key="2">
    <source>
        <dbReference type="EMBL" id="OAY49377.1"/>
    </source>
</evidence>
<dbReference type="EMBL" id="CM004391">
    <property type="protein sequence ID" value="OAY49377.1"/>
    <property type="molecule type" value="Genomic_DNA"/>
</dbReference>
<keyword evidence="3" id="KW-1185">Reference proteome</keyword>
<gene>
    <name evidence="2" type="ORF">MANES_05G051400v8</name>
</gene>
<evidence type="ECO:0000313" key="3">
    <source>
        <dbReference type="Proteomes" id="UP000091857"/>
    </source>
</evidence>
<protein>
    <submittedName>
        <fullName evidence="2">Uncharacterized protein</fullName>
    </submittedName>
</protein>
<dbReference type="PANTHER" id="PTHR33625:SF2">
    <property type="entry name" value="POST-SET DOMAIN-CONTAINING PROTEIN"/>
    <property type="match status" value="1"/>
</dbReference>
<dbReference type="OrthoDB" id="851532at2759"/>
<evidence type="ECO:0000256" key="1">
    <source>
        <dbReference type="SAM" id="MobiDB-lite"/>
    </source>
</evidence>
<dbReference type="Proteomes" id="UP000091857">
    <property type="component" value="Chromosome 5"/>
</dbReference>
<dbReference type="OMA" id="APKEEMN"/>
<reference evidence="3" key="1">
    <citation type="journal article" date="2016" name="Nat. Biotechnol.">
        <title>Sequencing wild and cultivated cassava and related species reveals extensive interspecific hybridization and genetic diversity.</title>
        <authorList>
            <person name="Bredeson J.V."/>
            <person name="Lyons J.B."/>
            <person name="Prochnik S.E."/>
            <person name="Wu G.A."/>
            <person name="Ha C.M."/>
            <person name="Edsinger-Gonzales E."/>
            <person name="Grimwood J."/>
            <person name="Schmutz J."/>
            <person name="Rabbi I.Y."/>
            <person name="Egesi C."/>
            <person name="Nauluvula P."/>
            <person name="Lebot V."/>
            <person name="Ndunguru J."/>
            <person name="Mkamilo G."/>
            <person name="Bart R.S."/>
            <person name="Setter T.L."/>
            <person name="Gleadow R.M."/>
            <person name="Kulakow P."/>
            <person name="Ferguson M.E."/>
            <person name="Rounsley S."/>
            <person name="Rokhsar D.S."/>
        </authorList>
    </citation>
    <scope>NUCLEOTIDE SEQUENCE [LARGE SCALE GENOMIC DNA]</scope>
    <source>
        <strain evidence="3">cv. AM560-2</strain>
    </source>
</reference>
<dbReference type="PANTHER" id="PTHR33625">
    <property type="entry name" value="OS08G0179900 PROTEIN"/>
    <property type="match status" value="1"/>
</dbReference>
<feature type="region of interest" description="Disordered" evidence="1">
    <location>
        <begin position="50"/>
        <end position="71"/>
    </location>
</feature>
<proteinExistence type="predicted"/>
<sequence length="270" mass="29946">MGGGAMHIDLQMIHSNTSLSSFPSLSLPPPPSTTLNFPVPVNNFAPVSQSSSSYYPSGTSTRNGSVVGKEEKTASEYSNRDIFGLVPSHSEVEGAMTALHNFMKGISSSDLELVHLLQTLGCGDIRKSLSHGYARLLNAFGLLQREPIIMRVVMSLSSDKAVWDAVMNNELVRQLRESCITPAVTRRIQSCNEGEDVVTCMLRWIMDITKAQVTRLIQKFRLLMNEIFQPLEREKHTEESTGETDDRIRSSLLLSIVILLIVVVTRIQRA</sequence>
<name>A0A2C9VTI1_MANES</name>
<dbReference type="Gramene" id="Manes.05G051400.1.v8.1">
    <property type="protein sequence ID" value="Manes.05G051400.1.v8.1.CDS"/>
    <property type="gene ID" value="Manes.05G051400.v8.1"/>
</dbReference>
<feature type="compositionally biased region" description="Low complexity" evidence="1">
    <location>
        <begin position="50"/>
        <end position="61"/>
    </location>
</feature>
<dbReference type="STRING" id="3983.A0A2C9VTI1"/>
<accession>A0A2C9VTI1</accession>
<organism evidence="2 3">
    <name type="scientific">Manihot esculenta</name>
    <name type="common">Cassava</name>
    <name type="synonym">Jatropha manihot</name>
    <dbReference type="NCBI Taxonomy" id="3983"/>
    <lineage>
        <taxon>Eukaryota</taxon>
        <taxon>Viridiplantae</taxon>
        <taxon>Streptophyta</taxon>
        <taxon>Embryophyta</taxon>
        <taxon>Tracheophyta</taxon>
        <taxon>Spermatophyta</taxon>
        <taxon>Magnoliopsida</taxon>
        <taxon>eudicotyledons</taxon>
        <taxon>Gunneridae</taxon>
        <taxon>Pentapetalae</taxon>
        <taxon>rosids</taxon>
        <taxon>fabids</taxon>
        <taxon>Malpighiales</taxon>
        <taxon>Euphorbiaceae</taxon>
        <taxon>Crotonoideae</taxon>
        <taxon>Manihoteae</taxon>
        <taxon>Manihot</taxon>
    </lineage>
</organism>